<dbReference type="Pfam" id="PF00005">
    <property type="entry name" value="ABC_tran"/>
    <property type="match status" value="1"/>
</dbReference>
<dbReference type="Proteomes" id="UP001164286">
    <property type="component" value="Unassembled WGS sequence"/>
</dbReference>
<dbReference type="GO" id="GO:0016887">
    <property type="term" value="F:ATP hydrolysis activity"/>
    <property type="evidence" value="ECO:0007669"/>
    <property type="project" value="InterPro"/>
</dbReference>
<keyword evidence="2" id="KW-0813">Transport</keyword>
<gene>
    <name evidence="4" type="ORF">MKK02DRAFT_18012</name>
</gene>
<dbReference type="GeneID" id="77725080"/>
<feature type="domain" description="ABC transporter" evidence="3">
    <location>
        <begin position="302"/>
        <end position="545"/>
    </location>
</feature>
<accession>A0AA38H763</accession>
<name>A0AA38H763_9TREE</name>
<evidence type="ECO:0000256" key="2">
    <source>
        <dbReference type="ARBA" id="ARBA00022448"/>
    </source>
</evidence>
<dbReference type="SUPFAM" id="SSF52540">
    <property type="entry name" value="P-loop containing nucleoside triphosphate hydrolases"/>
    <property type="match status" value="2"/>
</dbReference>
<keyword evidence="4" id="KW-0378">Hydrolase</keyword>
<keyword evidence="5" id="KW-1185">Reference proteome</keyword>
<organism evidence="4 5">
    <name type="scientific">Dioszegia hungarica</name>
    <dbReference type="NCBI Taxonomy" id="4972"/>
    <lineage>
        <taxon>Eukaryota</taxon>
        <taxon>Fungi</taxon>
        <taxon>Dikarya</taxon>
        <taxon>Basidiomycota</taxon>
        <taxon>Agaricomycotina</taxon>
        <taxon>Tremellomycetes</taxon>
        <taxon>Tremellales</taxon>
        <taxon>Bulleribasidiaceae</taxon>
        <taxon>Dioszegia</taxon>
    </lineage>
</organism>
<evidence type="ECO:0000313" key="4">
    <source>
        <dbReference type="EMBL" id="KAI9634039.1"/>
    </source>
</evidence>
<reference evidence="4" key="1">
    <citation type="journal article" date="2022" name="G3 (Bethesda)">
        <title>High quality genome of the basidiomycete yeast Dioszegia hungarica PDD-24b-2 isolated from cloud water.</title>
        <authorList>
            <person name="Jarrige D."/>
            <person name="Haridas S."/>
            <person name="Bleykasten-Grosshans C."/>
            <person name="Joly M."/>
            <person name="Nadalig T."/>
            <person name="Sancelme M."/>
            <person name="Vuilleumier S."/>
            <person name="Grigoriev I.V."/>
            <person name="Amato P."/>
            <person name="Bringel F."/>
        </authorList>
    </citation>
    <scope>NUCLEOTIDE SEQUENCE</scope>
    <source>
        <strain evidence="4">PDD-24b-2</strain>
    </source>
</reference>
<evidence type="ECO:0000313" key="5">
    <source>
        <dbReference type="Proteomes" id="UP001164286"/>
    </source>
</evidence>
<proteinExistence type="inferred from homology"/>
<dbReference type="Gene3D" id="3.40.50.300">
    <property type="entry name" value="P-loop containing nucleotide triphosphate hydrolases"/>
    <property type="match status" value="2"/>
</dbReference>
<dbReference type="RefSeq" id="XP_052943816.1">
    <property type="nucleotide sequence ID" value="XM_053085879.1"/>
</dbReference>
<dbReference type="PROSITE" id="PS50893">
    <property type="entry name" value="ABC_TRANSPORTER_2"/>
    <property type="match status" value="2"/>
</dbReference>
<feature type="domain" description="ABC transporter" evidence="3">
    <location>
        <begin position="8"/>
        <end position="278"/>
    </location>
</feature>
<dbReference type="EMBL" id="JAKWFO010000008">
    <property type="protein sequence ID" value="KAI9634039.1"/>
    <property type="molecule type" value="Genomic_DNA"/>
</dbReference>
<dbReference type="AlphaFoldDB" id="A0AA38H763"/>
<evidence type="ECO:0000259" key="3">
    <source>
        <dbReference type="PROSITE" id="PS50893"/>
    </source>
</evidence>
<dbReference type="PANTHER" id="PTHR43117">
    <property type="entry name" value="OSMOPROTECTANT IMPORT ATP-BINDING PROTEIN OSMV"/>
    <property type="match status" value="1"/>
</dbReference>
<dbReference type="GO" id="GO:0005524">
    <property type="term" value="F:ATP binding"/>
    <property type="evidence" value="ECO:0007669"/>
    <property type="project" value="InterPro"/>
</dbReference>
<protein>
    <submittedName>
        <fullName evidence="4">P-loop containing nucleoside triphosphate hydrolase protein</fullName>
    </submittedName>
</protein>
<dbReference type="InterPro" id="IPR003439">
    <property type="entry name" value="ABC_transporter-like_ATP-bd"/>
</dbReference>
<comment type="similarity">
    <text evidence="1">Belongs to the ABC transporter superfamily.</text>
</comment>
<dbReference type="InterPro" id="IPR027417">
    <property type="entry name" value="P-loop_NTPase"/>
</dbReference>
<evidence type="ECO:0000256" key="1">
    <source>
        <dbReference type="ARBA" id="ARBA00005417"/>
    </source>
</evidence>
<dbReference type="PANTHER" id="PTHR43117:SF4">
    <property type="entry name" value="OSMOPROTECTANT IMPORT ATP-BINDING PROTEIN OSMV"/>
    <property type="match status" value="1"/>
</dbReference>
<sequence>MVPRLPLVRLPPCATVHKLGAASLTPSTALLRFGDKGWTIPHGSESKGSSRAGWAIVGDSEGRRLAVETLLSRYRIHPSPPPPGAFPYTNSLLASAASTSEMTTPSRPIRHLAFARPPPSGEFTDFTARYGALQEEDKLSFRETLLALDPAPSEADIDRVATLMRITHLLDLPSVSFSSGQTRRGRIAAALLTRPVLLLLEDPMAGLDVKSRAEVSKVLGELDGEGEIRVVLVLRGKGDGMPEWVGNVAEVRSGDVWIGSREEWEARSMATSGAARIEPLEDHAETVRTSQDGERKSGKAVVELNGVTVSYGEGTRIVLKGIDWTIREGERWHLQGSNGSGKTTLLSLILGHHPRSFSLPPSSLQLFSKPRRSTPTPILRSLIGHTSPEIYAAFPRGMGLTAAQAIGTGFEGVFSRRPLTAPQRDRVMQLLEFCKDYLVPARSAQRGTATLEDIARTNFAHFTPAQQALLLFLRALVGRPPLVILDEPSQGVDEAMWKRCVELLEQEWKERPEMSTVVVSHYEDEVPWGKGHGKVLRLDDGRGEVE</sequence>
<comment type="caution">
    <text evidence="4">The sequence shown here is derived from an EMBL/GenBank/DDBJ whole genome shotgun (WGS) entry which is preliminary data.</text>
</comment>